<dbReference type="OrthoDB" id="9787225at2"/>
<comment type="pathway">
    <text evidence="1 9">Cell wall biogenesis; peptidoglycan biosynthesis.</text>
</comment>
<accession>R1CMC5</accession>
<dbReference type="Gene3D" id="2.40.440.10">
    <property type="entry name" value="L,D-transpeptidase catalytic domain-like"/>
    <property type="match status" value="1"/>
</dbReference>
<dbReference type="InterPro" id="IPR050979">
    <property type="entry name" value="LD-transpeptidase"/>
</dbReference>
<dbReference type="GO" id="GO:0016757">
    <property type="term" value="F:glycosyltransferase activity"/>
    <property type="evidence" value="ECO:0007669"/>
    <property type="project" value="UniProtKB-KW"/>
</dbReference>
<keyword evidence="3" id="KW-0328">Glycosyltransferase</keyword>
<name>R1CMC5_9FIRM</name>
<evidence type="ECO:0000256" key="8">
    <source>
        <dbReference type="ARBA" id="ARBA00023316"/>
    </source>
</evidence>
<comment type="caution">
    <text evidence="11">The sequence shown here is derived from an EMBL/GenBank/DDBJ whole genome shotgun (WGS) entry which is preliminary data.</text>
</comment>
<evidence type="ECO:0000256" key="3">
    <source>
        <dbReference type="ARBA" id="ARBA00022676"/>
    </source>
</evidence>
<keyword evidence="6 9" id="KW-0133">Cell shape</keyword>
<sequence>MNRKFIIVVSAMLIIFFLGNNLSYGVNVENTKEIIVNIPERTLYLLESGEILKSYPVAVGKKRTPTPVGRYRVLNKIVDPYYVKGDIPGGSIYNPLGSRWLGFKIHYGIHGNSDPSSIGKYISGGCIRMHERDVQELYEKVPISTPVTVTYNLMKVEKDVDNINPVLVVYNDYYSKEEGLDTKVINKLKELNIYEKISTERVNKLLKLLSKEKVVFSKGWTFFVNGDYVTDDILIEKDKYFVNKKKIEKYFNIKILSLASEQKALLMNEKVLEKRIQQKQYIPIEEIQRVLGGVIKIGKEKQILDYKLNYMKLNDKLVKGEFSNLVENPIIPLFPLVNKLDLKIDLVDNTLEFKYGDNSIDYVMYNNNPYVSVQTLYDKLNITNEVFTLNNKLELYIDPIIVFNNTIYNGKLIDKKIYIPYELIKCASCFDIQQDETEEICQQQICKEEKEKVLKEVVGDTEQLKAENQNVKEVCKLKEIDTITIAGTEYVILDDIRQFMKIEMNEFNTQIYLSEKEISNKN</sequence>
<evidence type="ECO:0000256" key="7">
    <source>
        <dbReference type="ARBA" id="ARBA00022984"/>
    </source>
</evidence>
<reference evidence="11 12" key="1">
    <citation type="journal article" date="2015" name="Geomicrobiol. J.">
        <title>Caldisalinibacter kiritimatiensis gen. nov., sp. nov., a moderately thermohalophilic thiosulfate-reducing bacterium from a hypersaline microbial mat.</title>
        <authorList>
            <person name="Ben Hania W."/>
            <person name="Joseph M."/>
            <person name="Fiebig A."/>
            <person name="Bunk B."/>
            <person name="Klenk H.-P."/>
            <person name="Fardeau M.-L."/>
            <person name="Spring S."/>
        </authorList>
    </citation>
    <scope>NUCLEOTIDE SEQUENCE [LARGE SCALE GENOMIC DNA]</scope>
    <source>
        <strain evidence="11 12">L21-TH-D2</strain>
    </source>
</reference>
<dbReference type="GO" id="GO:0018104">
    <property type="term" value="P:peptidoglycan-protein cross-linking"/>
    <property type="evidence" value="ECO:0007669"/>
    <property type="project" value="TreeGrafter"/>
</dbReference>
<evidence type="ECO:0000256" key="9">
    <source>
        <dbReference type="PROSITE-ProRule" id="PRU01373"/>
    </source>
</evidence>
<organism evidence="11 12">
    <name type="scientific">Caldisalinibacter kiritimatiensis</name>
    <dbReference type="NCBI Taxonomy" id="1304284"/>
    <lineage>
        <taxon>Bacteria</taxon>
        <taxon>Bacillati</taxon>
        <taxon>Bacillota</taxon>
        <taxon>Tissierellia</taxon>
        <taxon>Tissierellales</taxon>
        <taxon>Thermohalobacteraceae</taxon>
        <taxon>Caldisalinibacter</taxon>
    </lineage>
</organism>
<dbReference type="AlphaFoldDB" id="R1CMC5"/>
<evidence type="ECO:0000256" key="5">
    <source>
        <dbReference type="ARBA" id="ARBA00022801"/>
    </source>
</evidence>
<evidence type="ECO:0000256" key="2">
    <source>
        <dbReference type="ARBA" id="ARBA00005992"/>
    </source>
</evidence>
<evidence type="ECO:0000259" key="10">
    <source>
        <dbReference type="PROSITE" id="PS52029"/>
    </source>
</evidence>
<dbReference type="GO" id="GO:0071555">
    <property type="term" value="P:cell wall organization"/>
    <property type="evidence" value="ECO:0007669"/>
    <property type="project" value="UniProtKB-UniRule"/>
</dbReference>
<dbReference type="InterPro" id="IPR038063">
    <property type="entry name" value="Transpep_catalytic_dom"/>
</dbReference>
<dbReference type="PANTHER" id="PTHR30582">
    <property type="entry name" value="L,D-TRANSPEPTIDASE"/>
    <property type="match status" value="1"/>
</dbReference>
<protein>
    <submittedName>
        <fullName evidence="11">Putative exported protein</fullName>
    </submittedName>
</protein>
<gene>
    <name evidence="11" type="ORF">L21TH_2160</name>
</gene>
<dbReference type="RefSeq" id="WP_006315756.1">
    <property type="nucleotide sequence ID" value="NZ_ARZA01000236.1"/>
</dbReference>
<evidence type="ECO:0000313" key="12">
    <source>
        <dbReference type="Proteomes" id="UP000013378"/>
    </source>
</evidence>
<proteinExistence type="inferred from homology"/>
<dbReference type="GO" id="GO:0071972">
    <property type="term" value="F:peptidoglycan L,D-transpeptidase activity"/>
    <property type="evidence" value="ECO:0007669"/>
    <property type="project" value="TreeGrafter"/>
</dbReference>
<feature type="active site" description="Nucleophile" evidence="9">
    <location>
        <position position="126"/>
    </location>
</feature>
<dbReference type="UniPathway" id="UPA00219"/>
<evidence type="ECO:0000256" key="6">
    <source>
        <dbReference type="ARBA" id="ARBA00022960"/>
    </source>
</evidence>
<feature type="domain" description="L,D-TPase catalytic" evidence="10">
    <location>
        <begin position="32"/>
        <end position="150"/>
    </location>
</feature>
<comment type="similarity">
    <text evidence="2">Belongs to the YkuD family.</text>
</comment>
<dbReference type="STRING" id="1304284.L21TH_2160"/>
<dbReference type="PANTHER" id="PTHR30582:SF24">
    <property type="entry name" value="L,D-TRANSPEPTIDASE ERFK_SRFK-RELATED"/>
    <property type="match status" value="1"/>
</dbReference>
<dbReference type="EMBL" id="ARZA01000236">
    <property type="protein sequence ID" value="EOC99855.1"/>
    <property type="molecule type" value="Genomic_DNA"/>
</dbReference>
<dbReference type="PROSITE" id="PS52029">
    <property type="entry name" value="LD_TPASE"/>
    <property type="match status" value="1"/>
</dbReference>
<dbReference type="GO" id="GO:0005576">
    <property type="term" value="C:extracellular region"/>
    <property type="evidence" value="ECO:0007669"/>
    <property type="project" value="TreeGrafter"/>
</dbReference>
<evidence type="ECO:0000256" key="1">
    <source>
        <dbReference type="ARBA" id="ARBA00004752"/>
    </source>
</evidence>
<dbReference type="FunFam" id="2.40.440.10:FF:000003">
    <property type="entry name" value="L,D-transpeptidase YciB"/>
    <property type="match status" value="1"/>
</dbReference>
<keyword evidence="8 9" id="KW-0961">Cell wall biogenesis/degradation</keyword>
<evidence type="ECO:0000313" key="11">
    <source>
        <dbReference type="EMBL" id="EOC99855.1"/>
    </source>
</evidence>
<keyword evidence="7 9" id="KW-0573">Peptidoglycan synthesis</keyword>
<dbReference type="SUPFAM" id="SSF141523">
    <property type="entry name" value="L,D-transpeptidase catalytic domain-like"/>
    <property type="match status" value="1"/>
</dbReference>
<dbReference type="Pfam" id="PF03734">
    <property type="entry name" value="YkuD"/>
    <property type="match status" value="1"/>
</dbReference>
<dbReference type="eggNOG" id="COG1376">
    <property type="taxonomic scope" value="Bacteria"/>
</dbReference>
<evidence type="ECO:0000256" key="4">
    <source>
        <dbReference type="ARBA" id="ARBA00022679"/>
    </source>
</evidence>
<keyword evidence="5" id="KW-0378">Hydrolase</keyword>
<keyword evidence="4" id="KW-0808">Transferase</keyword>
<feature type="active site" description="Proton donor/acceptor" evidence="9">
    <location>
        <position position="110"/>
    </location>
</feature>
<dbReference type="InterPro" id="IPR005490">
    <property type="entry name" value="LD_TPept_cat_dom"/>
</dbReference>
<dbReference type="CDD" id="cd16913">
    <property type="entry name" value="YkuD_like"/>
    <property type="match status" value="1"/>
</dbReference>
<dbReference type="Proteomes" id="UP000013378">
    <property type="component" value="Unassembled WGS sequence"/>
</dbReference>
<keyword evidence="12" id="KW-1185">Reference proteome</keyword>
<dbReference type="PATRIC" id="fig|1304284.3.peg.2125"/>
<dbReference type="GO" id="GO:0008360">
    <property type="term" value="P:regulation of cell shape"/>
    <property type="evidence" value="ECO:0007669"/>
    <property type="project" value="UniProtKB-UniRule"/>
</dbReference>